<sequence length="409" mass="44002">MIKAGLVGVSAVSCAILASPACAQSAPLAAQQPHTDVVLSARGLYDGNVIRGSAALADQRGLEKDDFRLTPSIDADIYKVLGTGYLSLNGSVGYDFYARNTRLNRERIATDLGAGAMLGPCGVDTTAGFSRSQSELADLNTAPDEYGSTKNTETRFNVGGMVACGSSVGFKPFAVLQASTARNSSTQRKGSDFDSITYGGGVMYAQPSIGEIRVFATGREVDFDKRDQVVYFGAPKLRVRTAGGQFSRDIGARLSAFVLLAYTEVNQKGIVTGKTDFNGLTWQGKLTLKASERMTFQATVSQDTIPSLGFNVDYMKRTDYAAQADFVMNSRMTLRLSGSHGIRNFYYSALSASENLTHDRVNTFGASFRITPVGPFTVSLDAIYDDRKANLDIYSYNAVRAGISLQMKI</sequence>
<evidence type="ECO:0000313" key="3">
    <source>
        <dbReference type="Proteomes" id="UP001162880"/>
    </source>
</evidence>
<dbReference type="RefSeq" id="WP_243995398.1">
    <property type="nucleotide sequence ID" value="NZ_JALHLE010000027.1"/>
</dbReference>
<feature type="signal peptide" evidence="1">
    <location>
        <begin position="1"/>
        <end position="23"/>
    </location>
</feature>
<keyword evidence="1" id="KW-0732">Signal</keyword>
<gene>
    <name evidence="2" type="ORF">MTR64_15870</name>
</gene>
<comment type="caution">
    <text evidence="2">The sequence shown here is derived from an EMBL/GenBank/DDBJ whole genome shotgun (WGS) entry which is preliminary data.</text>
</comment>
<evidence type="ECO:0008006" key="4">
    <source>
        <dbReference type="Google" id="ProtNLM"/>
    </source>
</evidence>
<proteinExistence type="predicted"/>
<name>A0ABT0B5A2_9SPHN</name>
<dbReference type="Proteomes" id="UP001162880">
    <property type="component" value="Unassembled WGS sequence"/>
</dbReference>
<feature type="chain" id="PRO_5045169415" description="DUF560 domain-containing protein" evidence="1">
    <location>
        <begin position="24"/>
        <end position="409"/>
    </location>
</feature>
<dbReference type="EMBL" id="JALHLE010000027">
    <property type="protein sequence ID" value="MCJ2180048.1"/>
    <property type="molecule type" value="Genomic_DNA"/>
</dbReference>
<evidence type="ECO:0000313" key="2">
    <source>
        <dbReference type="EMBL" id="MCJ2180048.1"/>
    </source>
</evidence>
<organism evidence="2 3">
    <name type="scientific">Novosphingobium album</name>
    <name type="common">ex Hu et al. 2023</name>
    <dbReference type="NCBI Taxonomy" id="2930093"/>
    <lineage>
        <taxon>Bacteria</taxon>
        <taxon>Pseudomonadati</taxon>
        <taxon>Pseudomonadota</taxon>
        <taxon>Alphaproteobacteria</taxon>
        <taxon>Sphingomonadales</taxon>
        <taxon>Sphingomonadaceae</taxon>
        <taxon>Novosphingobium</taxon>
    </lineage>
</organism>
<reference evidence="2" key="1">
    <citation type="submission" date="2022-03" db="EMBL/GenBank/DDBJ databases">
        <title>Identification of a novel bacterium isolated from mangrove sediments.</title>
        <authorList>
            <person name="Pan X."/>
        </authorList>
    </citation>
    <scope>NUCLEOTIDE SEQUENCE</scope>
    <source>
        <strain evidence="2">B2580</strain>
    </source>
</reference>
<protein>
    <recommendedName>
        <fullName evidence="4">DUF560 domain-containing protein</fullName>
    </recommendedName>
</protein>
<keyword evidence="3" id="KW-1185">Reference proteome</keyword>
<accession>A0ABT0B5A2</accession>
<evidence type="ECO:0000256" key="1">
    <source>
        <dbReference type="SAM" id="SignalP"/>
    </source>
</evidence>